<name>A0A917IPE1_9BACT</name>
<comment type="caution">
    <text evidence="1">The sequence shown here is derived from an EMBL/GenBank/DDBJ whole genome shotgun (WGS) entry which is preliminary data.</text>
</comment>
<reference evidence="1" key="2">
    <citation type="submission" date="2020-09" db="EMBL/GenBank/DDBJ databases">
        <authorList>
            <person name="Sun Q."/>
            <person name="Zhou Y."/>
        </authorList>
    </citation>
    <scope>NUCLEOTIDE SEQUENCE</scope>
    <source>
        <strain evidence="1">CGMCC 1.15290</strain>
    </source>
</reference>
<dbReference type="AlphaFoldDB" id="A0A917IPE1"/>
<reference evidence="1" key="1">
    <citation type="journal article" date="2014" name="Int. J. Syst. Evol. Microbiol.">
        <title>Complete genome sequence of Corynebacterium casei LMG S-19264T (=DSM 44701T), isolated from a smear-ripened cheese.</title>
        <authorList>
            <consortium name="US DOE Joint Genome Institute (JGI-PGF)"/>
            <person name="Walter F."/>
            <person name="Albersmeier A."/>
            <person name="Kalinowski J."/>
            <person name="Ruckert C."/>
        </authorList>
    </citation>
    <scope>NUCLEOTIDE SEQUENCE</scope>
    <source>
        <strain evidence="1">CGMCC 1.15290</strain>
    </source>
</reference>
<sequence>MALAVSTIFAFCSKSNDTNNSYSGKWELRITDNGSTGYKEHAEGNGNKFLISDDSLYCFANHKLQYTRAFTLVKDTLRGYGEDRLADKLVSDDDYLSTHFFEVSNNNLTVYTGIPAADGGKAVYVRIN</sequence>
<proteinExistence type="predicted"/>
<dbReference type="Proteomes" id="UP000627292">
    <property type="component" value="Unassembled WGS sequence"/>
</dbReference>
<evidence type="ECO:0000313" key="1">
    <source>
        <dbReference type="EMBL" id="GGH58539.1"/>
    </source>
</evidence>
<keyword evidence="2" id="KW-1185">Reference proteome</keyword>
<protein>
    <recommendedName>
        <fullName evidence="3">Lipocalin-like domain-containing protein</fullName>
    </recommendedName>
</protein>
<organism evidence="1 2">
    <name type="scientific">Filimonas zeae</name>
    <dbReference type="NCBI Taxonomy" id="1737353"/>
    <lineage>
        <taxon>Bacteria</taxon>
        <taxon>Pseudomonadati</taxon>
        <taxon>Bacteroidota</taxon>
        <taxon>Chitinophagia</taxon>
        <taxon>Chitinophagales</taxon>
        <taxon>Chitinophagaceae</taxon>
        <taxon>Filimonas</taxon>
    </lineage>
</organism>
<evidence type="ECO:0008006" key="3">
    <source>
        <dbReference type="Google" id="ProtNLM"/>
    </source>
</evidence>
<dbReference type="EMBL" id="BMIB01000001">
    <property type="protein sequence ID" value="GGH58539.1"/>
    <property type="molecule type" value="Genomic_DNA"/>
</dbReference>
<accession>A0A917IPE1</accession>
<evidence type="ECO:0000313" key="2">
    <source>
        <dbReference type="Proteomes" id="UP000627292"/>
    </source>
</evidence>
<gene>
    <name evidence="1" type="ORF">GCM10011379_04360</name>
</gene>